<feature type="region of interest" description="Disordered" evidence="1">
    <location>
        <begin position="1"/>
        <end position="42"/>
    </location>
</feature>
<dbReference type="PROSITE" id="PS00141">
    <property type="entry name" value="ASP_PROTEASE"/>
    <property type="match status" value="1"/>
</dbReference>
<gene>
    <name evidence="2" type="ORF">HPB52_002509</name>
</gene>
<accession>A0A9D4SS96</accession>
<dbReference type="AlphaFoldDB" id="A0A9D4SS96"/>
<evidence type="ECO:0000313" key="3">
    <source>
        <dbReference type="Proteomes" id="UP000821837"/>
    </source>
</evidence>
<sequence>MNPMEDDTSSPAVGPAARLRREAWQRRREPQSHQTSRHPHPVSLFRRSLMSRAHQLTLHSQAPGPVYLWQIAYKPWLHRTALAQRTSTADDVVADLAARVSVIEAQSNRQQRLSTSVEQNNIGPRMMTEAPLLSLGPFTEMPTLPVKLGDPPQRVEALVDTGAAFSFLTSIDPISSWLTELLYLA</sequence>
<name>A0A9D4SS96_RHISA</name>
<keyword evidence="3" id="KW-1185">Reference proteome</keyword>
<dbReference type="InterPro" id="IPR001969">
    <property type="entry name" value="Aspartic_peptidase_AS"/>
</dbReference>
<evidence type="ECO:0000256" key="1">
    <source>
        <dbReference type="SAM" id="MobiDB-lite"/>
    </source>
</evidence>
<comment type="caution">
    <text evidence="2">The sequence shown here is derived from an EMBL/GenBank/DDBJ whole genome shotgun (WGS) entry which is preliminary data.</text>
</comment>
<dbReference type="EMBL" id="JABSTV010001252">
    <property type="protein sequence ID" value="KAH7946650.1"/>
    <property type="molecule type" value="Genomic_DNA"/>
</dbReference>
<proteinExistence type="predicted"/>
<dbReference type="GO" id="GO:0006508">
    <property type="term" value="P:proteolysis"/>
    <property type="evidence" value="ECO:0007669"/>
    <property type="project" value="InterPro"/>
</dbReference>
<dbReference type="GO" id="GO:0004190">
    <property type="term" value="F:aspartic-type endopeptidase activity"/>
    <property type="evidence" value="ECO:0007669"/>
    <property type="project" value="InterPro"/>
</dbReference>
<reference evidence="2" key="2">
    <citation type="submission" date="2021-09" db="EMBL/GenBank/DDBJ databases">
        <authorList>
            <person name="Jia N."/>
            <person name="Wang J."/>
            <person name="Shi W."/>
            <person name="Du L."/>
            <person name="Sun Y."/>
            <person name="Zhan W."/>
            <person name="Jiang J."/>
            <person name="Wang Q."/>
            <person name="Zhang B."/>
            <person name="Ji P."/>
            <person name="Sakyi L.B."/>
            <person name="Cui X."/>
            <person name="Yuan T."/>
            <person name="Jiang B."/>
            <person name="Yang W."/>
            <person name="Lam T.T.-Y."/>
            <person name="Chang Q."/>
            <person name="Ding S."/>
            <person name="Wang X."/>
            <person name="Zhu J."/>
            <person name="Ruan X."/>
            <person name="Zhao L."/>
            <person name="Wei J."/>
            <person name="Que T."/>
            <person name="Du C."/>
            <person name="Cheng J."/>
            <person name="Dai P."/>
            <person name="Han X."/>
            <person name="Huang E."/>
            <person name="Gao Y."/>
            <person name="Liu J."/>
            <person name="Shao H."/>
            <person name="Ye R."/>
            <person name="Li L."/>
            <person name="Wei W."/>
            <person name="Wang X."/>
            <person name="Wang C."/>
            <person name="Huo Q."/>
            <person name="Li W."/>
            <person name="Guo W."/>
            <person name="Chen H."/>
            <person name="Chen S."/>
            <person name="Zhou L."/>
            <person name="Zhou L."/>
            <person name="Ni X."/>
            <person name="Tian J."/>
            <person name="Zhou Y."/>
            <person name="Sheng Y."/>
            <person name="Liu T."/>
            <person name="Pan Y."/>
            <person name="Xia L."/>
            <person name="Li J."/>
            <person name="Zhao F."/>
            <person name="Cao W."/>
        </authorList>
    </citation>
    <scope>NUCLEOTIDE SEQUENCE</scope>
    <source>
        <strain evidence="2">Rsan-2018</strain>
        <tissue evidence="2">Larvae</tissue>
    </source>
</reference>
<dbReference type="InterPro" id="IPR021109">
    <property type="entry name" value="Peptidase_aspartic_dom_sf"/>
</dbReference>
<feature type="compositionally biased region" description="Basic and acidic residues" evidence="1">
    <location>
        <begin position="19"/>
        <end position="31"/>
    </location>
</feature>
<organism evidence="2 3">
    <name type="scientific">Rhipicephalus sanguineus</name>
    <name type="common">Brown dog tick</name>
    <name type="synonym">Ixodes sanguineus</name>
    <dbReference type="NCBI Taxonomy" id="34632"/>
    <lineage>
        <taxon>Eukaryota</taxon>
        <taxon>Metazoa</taxon>
        <taxon>Ecdysozoa</taxon>
        <taxon>Arthropoda</taxon>
        <taxon>Chelicerata</taxon>
        <taxon>Arachnida</taxon>
        <taxon>Acari</taxon>
        <taxon>Parasitiformes</taxon>
        <taxon>Ixodida</taxon>
        <taxon>Ixodoidea</taxon>
        <taxon>Ixodidae</taxon>
        <taxon>Rhipicephalinae</taxon>
        <taxon>Rhipicephalus</taxon>
        <taxon>Rhipicephalus</taxon>
    </lineage>
</organism>
<reference evidence="2" key="1">
    <citation type="journal article" date="2020" name="Cell">
        <title>Large-Scale Comparative Analyses of Tick Genomes Elucidate Their Genetic Diversity and Vector Capacities.</title>
        <authorList>
            <consortium name="Tick Genome and Microbiome Consortium (TIGMIC)"/>
            <person name="Jia N."/>
            <person name="Wang J."/>
            <person name="Shi W."/>
            <person name="Du L."/>
            <person name="Sun Y."/>
            <person name="Zhan W."/>
            <person name="Jiang J.F."/>
            <person name="Wang Q."/>
            <person name="Zhang B."/>
            <person name="Ji P."/>
            <person name="Bell-Sakyi L."/>
            <person name="Cui X.M."/>
            <person name="Yuan T.T."/>
            <person name="Jiang B.G."/>
            <person name="Yang W.F."/>
            <person name="Lam T.T."/>
            <person name="Chang Q.C."/>
            <person name="Ding S.J."/>
            <person name="Wang X.J."/>
            <person name="Zhu J.G."/>
            <person name="Ruan X.D."/>
            <person name="Zhao L."/>
            <person name="Wei J.T."/>
            <person name="Ye R.Z."/>
            <person name="Que T.C."/>
            <person name="Du C.H."/>
            <person name="Zhou Y.H."/>
            <person name="Cheng J.X."/>
            <person name="Dai P.F."/>
            <person name="Guo W.B."/>
            <person name="Han X.H."/>
            <person name="Huang E.J."/>
            <person name="Li L.F."/>
            <person name="Wei W."/>
            <person name="Gao Y.C."/>
            <person name="Liu J.Z."/>
            <person name="Shao H.Z."/>
            <person name="Wang X."/>
            <person name="Wang C.C."/>
            <person name="Yang T.C."/>
            <person name="Huo Q.B."/>
            <person name="Li W."/>
            <person name="Chen H.Y."/>
            <person name="Chen S.E."/>
            <person name="Zhou L.G."/>
            <person name="Ni X.B."/>
            <person name="Tian J.H."/>
            <person name="Sheng Y."/>
            <person name="Liu T."/>
            <person name="Pan Y.S."/>
            <person name="Xia L.Y."/>
            <person name="Li J."/>
            <person name="Zhao F."/>
            <person name="Cao W.C."/>
        </authorList>
    </citation>
    <scope>NUCLEOTIDE SEQUENCE</scope>
    <source>
        <strain evidence="2">Rsan-2018</strain>
    </source>
</reference>
<dbReference type="Proteomes" id="UP000821837">
    <property type="component" value="Chromosome 6"/>
</dbReference>
<protein>
    <submittedName>
        <fullName evidence="2">Uncharacterized protein</fullName>
    </submittedName>
</protein>
<evidence type="ECO:0000313" key="2">
    <source>
        <dbReference type="EMBL" id="KAH7946650.1"/>
    </source>
</evidence>
<dbReference type="SUPFAM" id="SSF50630">
    <property type="entry name" value="Acid proteases"/>
    <property type="match status" value="1"/>
</dbReference>